<reference evidence="4" key="1">
    <citation type="submission" date="2017-02" db="UniProtKB">
        <authorList>
            <consortium name="WormBaseParasite"/>
        </authorList>
    </citation>
    <scope>IDENTIFICATION</scope>
</reference>
<keyword evidence="1" id="KW-1133">Transmembrane helix</keyword>
<keyword evidence="3" id="KW-1185">Reference proteome</keyword>
<sequence>MSEVQQKQSNFSTCSLVLQAFFVMSNRASTRLLHLMFKQCCVRVTHTLLALFLSAHVRLTLFVLCSLTHVEVISALPEANVAQSQPRSFDSILCQTNIPGDCDPYSCHGTCEGRYVRFWDDELKLDRTMNSCHCVQEPVCSLIGVNTDVGCRTYTMLSKSTQRLIRLWTMNAAEKINYLQKQQLITNSGRYWERSRHKQLLDANSRFCCWTQQAKGSNVTKVNFTPTNYSLVFYLLFCAYYFCIS</sequence>
<organism evidence="4">
    <name type="scientific">Thelazia callipaeda</name>
    <name type="common">Oriental eyeworm</name>
    <name type="synonym">Parasitic nematode</name>
    <dbReference type="NCBI Taxonomy" id="103827"/>
    <lineage>
        <taxon>Eukaryota</taxon>
        <taxon>Metazoa</taxon>
        <taxon>Ecdysozoa</taxon>
        <taxon>Nematoda</taxon>
        <taxon>Chromadorea</taxon>
        <taxon>Rhabditida</taxon>
        <taxon>Spirurina</taxon>
        <taxon>Spiruromorpha</taxon>
        <taxon>Thelazioidea</taxon>
        <taxon>Thelaziidae</taxon>
        <taxon>Thelazia</taxon>
    </lineage>
</organism>
<evidence type="ECO:0000313" key="3">
    <source>
        <dbReference type="Proteomes" id="UP000276776"/>
    </source>
</evidence>
<protein>
    <submittedName>
        <fullName evidence="4">Fibrinogen C-terminal domain-containing protein</fullName>
    </submittedName>
</protein>
<evidence type="ECO:0000313" key="2">
    <source>
        <dbReference type="EMBL" id="VDM99297.1"/>
    </source>
</evidence>
<evidence type="ECO:0000313" key="4">
    <source>
        <dbReference type="WBParaSite" id="TCLT_0000303401-mRNA-1"/>
    </source>
</evidence>
<dbReference type="OrthoDB" id="5794420at2759"/>
<name>A0A0N5CS33_THECL</name>
<dbReference type="AlphaFoldDB" id="A0A0N5CS33"/>
<keyword evidence="1" id="KW-0812">Transmembrane</keyword>
<accession>A0A0N5CS33</accession>
<keyword evidence="1" id="KW-0472">Membrane</keyword>
<gene>
    <name evidence="2" type="ORF">TCLT_LOCUS3034</name>
</gene>
<feature type="transmembrane region" description="Helical" evidence="1">
    <location>
        <begin position="227"/>
        <end position="244"/>
    </location>
</feature>
<proteinExistence type="predicted"/>
<dbReference type="EMBL" id="UYYF01000910">
    <property type="protein sequence ID" value="VDM99297.1"/>
    <property type="molecule type" value="Genomic_DNA"/>
</dbReference>
<reference evidence="2 3" key="2">
    <citation type="submission" date="2018-11" db="EMBL/GenBank/DDBJ databases">
        <authorList>
            <consortium name="Pathogen Informatics"/>
        </authorList>
    </citation>
    <scope>NUCLEOTIDE SEQUENCE [LARGE SCALE GENOMIC DNA]</scope>
</reference>
<evidence type="ECO:0000256" key="1">
    <source>
        <dbReference type="SAM" id="Phobius"/>
    </source>
</evidence>
<dbReference type="WBParaSite" id="TCLT_0000303401-mRNA-1">
    <property type="protein sequence ID" value="TCLT_0000303401-mRNA-1"/>
    <property type="gene ID" value="TCLT_0000303401"/>
</dbReference>
<dbReference type="Proteomes" id="UP000276776">
    <property type="component" value="Unassembled WGS sequence"/>
</dbReference>